<dbReference type="Proteomes" id="UP000288178">
    <property type="component" value="Unassembled WGS sequence"/>
</dbReference>
<dbReference type="EMBL" id="SACT01000006">
    <property type="protein sequence ID" value="RVT50042.1"/>
    <property type="molecule type" value="Genomic_DNA"/>
</dbReference>
<organism evidence="1 2">
    <name type="scientific">Rubrivivax albus</name>
    <dbReference type="NCBI Taxonomy" id="2499835"/>
    <lineage>
        <taxon>Bacteria</taxon>
        <taxon>Pseudomonadati</taxon>
        <taxon>Pseudomonadota</taxon>
        <taxon>Betaproteobacteria</taxon>
        <taxon>Burkholderiales</taxon>
        <taxon>Sphaerotilaceae</taxon>
        <taxon>Rubrivivax</taxon>
    </lineage>
</organism>
<dbReference type="RefSeq" id="WP_128199552.1">
    <property type="nucleotide sequence ID" value="NZ_SACT01000006.1"/>
</dbReference>
<comment type="caution">
    <text evidence="1">The sequence shown here is derived from an EMBL/GenBank/DDBJ whole genome shotgun (WGS) entry which is preliminary data.</text>
</comment>
<name>A0A437JSK3_9BURK</name>
<sequence>MSTPAEFRVQIAGLTAQIAAHLAGRAPDAGLDAWLNAEHGPQSETYRALRASCEAGVAAGWLCDREGGGIRYGRIFKPADDLAGFSVDVVDMHDIAGPHHVHPNGEIDLIMPVDPDARFDGRPAGWLVCPPGSAHRPTVSGGRALVLYLLPEGRIEFTR</sequence>
<protein>
    <submittedName>
        <fullName evidence="1">DUF4863 family protein</fullName>
    </submittedName>
</protein>
<evidence type="ECO:0000313" key="2">
    <source>
        <dbReference type="Proteomes" id="UP000288178"/>
    </source>
</evidence>
<dbReference type="InterPro" id="IPR032345">
    <property type="entry name" value="PnbB"/>
</dbReference>
<dbReference type="AlphaFoldDB" id="A0A437JSK3"/>
<reference evidence="1 2" key="1">
    <citation type="submission" date="2019-01" db="EMBL/GenBank/DDBJ databases">
        <authorList>
            <person name="Chen W.-M."/>
        </authorList>
    </citation>
    <scope>NUCLEOTIDE SEQUENCE [LARGE SCALE GENOMIC DNA]</scope>
    <source>
        <strain evidence="1 2">ICH-3</strain>
    </source>
</reference>
<proteinExistence type="predicted"/>
<gene>
    <name evidence="1" type="ORF">ENE75_17135</name>
</gene>
<accession>A0A437JSK3</accession>
<dbReference type="OrthoDB" id="4467772at2"/>
<evidence type="ECO:0000313" key="1">
    <source>
        <dbReference type="EMBL" id="RVT50042.1"/>
    </source>
</evidence>
<dbReference type="Pfam" id="PF16155">
    <property type="entry name" value="PnbB"/>
    <property type="match status" value="1"/>
</dbReference>
<keyword evidence="2" id="KW-1185">Reference proteome</keyword>